<protein>
    <recommendedName>
        <fullName evidence="2">3-dehydroquinate synthase C-terminal domain-containing protein</fullName>
    </recommendedName>
</protein>
<proteinExistence type="predicted"/>
<evidence type="ECO:0000259" key="2">
    <source>
        <dbReference type="Pfam" id="PF24621"/>
    </source>
</evidence>
<feature type="domain" description="3-dehydroquinate synthase C-terminal" evidence="2">
    <location>
        <begin position="18"/>
        <end position="154"/>
    </location>
</feature>
<sequence>MRADLLAARPAVWTRAGMVAVVRHVLAVCPAQYPMLAALLRPDARYDAPTLTALLALCADARAALVCFDPDETGPALALTYGRSLADALRAVAGPALAPGDAEALGLLLAARLAVRLGLAARATGWAHRELLARNGSATTLPGGVDLDRLTAALAATAGSGLLLLAEPGRPYCADGRLLTRMDAAVLRAALEGLADLAGAGVPRSRSASAPAVPAACPGAW</sequence>
<evidence type="ECO:0000313" key="3">
    <source>
        <dbReference type="EMBL" id="GAA1395194.1"/>
    </source>
</evidence>
<feature type="region of interest" description="Disordered" evidence="1">
    <location>
        <begin position="201"/>
        <end position="221"/>
    </location>
</feature>
<organism evidence="3 4">
    <name type="scientific">Kitasatospora putterlickiae</name>
    <dbReference type="NCBI Taxonomy" id="221725"/>
    <lineage>
        <taxon>Bacteria</taxon>
        <taxon>Bacillati</taxon>
        <taxon>Actinomycetota</taxon>
        <taxon>Actinomycetes</taxon>
        <taxon>Kitasatosporales</taxon>
        <taxon>Streptomycetaceae</taxon>
        <taxon>Kitasatospora</taxon>
    </lineage>
</organism>
<dbReference type="Proteomes" id="UP001499863">
    <property type="component" value="Unassembled WGS sequence"/>
</dbReference>
<evidence type="ECO:0000313" key="4">
    <source>
        <dbReference type="Proteomes" id="UP001499863"/>
    </source>
</evidence>
<evidence type="ECO:0000256" key="1">
    <source>
        <dbReference type="SAM" id="MobiDB-lite"/>
    </source>
</evidence>
<reference evidence="3 4" key="1">
    <citation type="journal article" date="2019" name="Int. J. Syst. Evol. Microbiol.">
        <title>The Global Catalogue of Microorganisms (GCM) 10K type strain sequencing project: providing services to taxonomists for standard genome sequencing and annotation.</title>
        <authorList>
            <consortium name="The Broad Institute Genomics Platform"/>
            <consortium name="The Broad Institute Genome Sequencing Center for Infectious Disease"/>
            <person name="Wu L."/>
            <person name="Ma J."/>
        </authorList>
    </citation>
    <scope>NUCLEOTIDE SEQUENCE [LARGE SCALE GENOMIC DNA]</scope>
    <source>
        <strain evidence="3 4">JCM 12393</strain>
    </source>
</reference>
<name>A0ABN1Y1A7_9ACTN</name>
<comment type="caution">
    <text evidence="3">The sequence shown here is derived from an EMBL/GenBank/DDBJ whole genome shotgun (WGS) entry which is preliminary data.</text>
</comment>
<gene>
    <name evidence="3" type="ORF">GCM10009639_30080</name>
</gene>
<dbReference type="Gene3D" id="1.20.1090.10">
    <property type="entry name" value="Dehydroquinate synthase-like - alpha domain"/>
    <property type="match status" value="1"/>
</dbReference>
<dbReference type="InterPro" id="IPR056179">
    <property type="entry name" value="DHQS_C"/>
</dbReference>
<keyword evidence="4" id="KW-1185">Reference proteome</keyword>
<dbReference type="EMBL" id="BAAAKJ010000158">
    <property type="protein sequence ID" value="GAA1395194.1"/>
    <property type="molecule type" value="Genomic_DNA"/>
</dbReference>
<dbReference type="SUPFAM" id="SSF56796">
    <property type="entry name" value="Dehydroquinate synthase-like"/>
    <property type="match status" value="1"/>
</dbReference>
<accession>A0ABN1Y1A7</accession>
<dbReference type="Pfam" id="PF24621">
    <property type="entry name" value="DHQS_C"/>
    <property type="match status" value="1"/>
</dbReference>